<keyword evidence="1" id="KW-0472">Membrane</keyword>
<dbReference type="AlphaFoldDB" id="A0AAU9D4X3"/>
<evidence type="ECO:0000256" key="1">
    <source>
        <dbReference type="SAM" id="Phobius"/>
    </source>
</evidence>
<sequence length="457" mass="52654">MDQAYSSSSFLKKYKIIYIAIFIIFGLIGFLMPLVGDDLNWGHDFGANYFSQGTFLYYDGRYLGDLLVILLTRFPIVSFVLYGSAAVAISYLITKIYDSVTLKHDDSIITCLTAILLLLAPKGIFSQTWGWHAGFANYVPSVIFPLYFIYLISKHFGKLNESISNSKIRTILLFLAAIGSQFLAEHITILNCFNALVFGIFLSRNFSADFKRKYLKWITLGNFLGALLMFCNGAYVKILLGNDKYRQVGGQSNDFINYLGGFIASWRSIFFVVIVFILLISFFYLKNTKLNLINLVLVVDIAVAVLPFIVISPFGPRCVFLSFVLILALIIINMGAWVKIENFWILSICCLGLLFLGTRFTLIADDYRKSYEAARTYCEYQNALPQGSRNQYFVLNFKNTMYLWMENTDRDKTFQSYYLRPLDKTMVPVKYEEWRPYLQDLKRNIKEFDQKIINNHK</sequence>
<evidence type="ECO:0000313" key="3">
    <source>
        <dbReference type="Proteomes" id="UP001321861"/>
    </source>
</evidence>
<keyword evidence="1" id="KW-1133">Transmembrane helix</keyword>
<accession>A0AAU9D4X3</accession>
<name>A0AAU9D4X3_9LACO</name>
<feature type="transmembrane region" description="Helical" evidence="1">
    <location>
        <begin position="291"/>
        <end position="311"/>
    </location>
</feature>
<feature type="transmembrane region" description="Helical" evidence="1">
    <location>
        <begin position="343"/>
        <end position="362"/>
    </location>
</feature>
<gene>
    <name evidence="2" type="ORF">XA3_12650</name>
</gene>
<feature type="transmembrane region" description="Helical" evidence="1">
    <location>
        <begin position="131"/>
        <end position="152"/>
    </location>
</feature>
<dbReference type="KEGG" id="xap:XA3_12650"/>
<feature type="transmembrane region" description="Helical" evidence="1">
    <location>
        <begin position="66"/>
        <end position="94"/>
    </location>
</feature>
<dbReference type="RefSeq" id="WP_317634654.1">
    <property type="nucleotide sequence ID" value="NZ_AP026802.1"/>
</dbReference>
<keyword evidence="1" id="KW-0812">Transmembrane</keyword>
<evidence type="ECO:0008006" key="4">
    <source>
        <dbReference type="Google" id="ProtNLM"/>
    </source>
</evidence>
<feature type="transmembrane region" description="Helical" evidence="1">
    <location>
        <begin position="106"/>
        <end position="125"/>
    </location>
</feature>
<protein>
    <recommendedName>
        <fullName evidence="4">Teichoic acid polysaccharide export protein</fullName>
    </recommendedName>
</protein>
<reference evidence="2 3" key="1">
    <citation type="journal article" date="2023" name="Microbiol. Spectr.">
        <title>Symbiosis of Carpenter Bees with Uncharacterized Lactic Acid Bacteria Showing NAD Auxotrophy.</title>
        <authorList>
            <person name="Kawasaki S."/>
            <person name="Ozawa K."/>
            <person name="Mori T."/>
            <person name="Yamamoto A."/>
            <person name="Ito M."/>
            <person name="Ohkuma M."/>
            <person name="Sakamoto M."/>
            <person name="Matsutani M."/>
        </authorList>
    </citation>
    <scope>NUCLEOTIDE SEQUENCE [LARGE SCALE GENOMIC DNA]</scope>
    <source>
        <strain evidence="2 3">XA3</strain>
    </source>
</reference>
<dbReference type="EMBL" id="AP026802">
    <property type="protein sequence ID" value="BDR58824.1"/>
    <property type="molecule type" value="Genomic_DNA"/>
</dbReference>
<organism evidence="2 3">
    <name type="scientific">Xylocopilactobacillus apicola</name>
    <dbReference type="NCBI Taxonomy" id="2932184"/>
    <lineage>
        <taxon>Bacteria</taxon>
        <taxon>Bacillati</taxon>
        <taxon>Bacillota</taxon>
        <taxon>Bacilli</taxon>
        <taxon>Lactobacillales</taxon>
        <taxon>Lactobacillaceae</taxon>
        <taxon>Xylocopilactobacillus</taxon>
    </lineage>
</organism>
<feature type="transmembrane region" description="Helical" evidence="1">
    <location>
        <begin position="214"/>
        <end position="235"/>
    </location>
</feature>
<keyword evidence="3" id="KW-1185">Reference proteome</keyword>
<evidence type="ECO:0000313" key="2">
    <source>
        <dbReference type="EMBL" id="BDR58824.1"/>
    </source>
</evidence>
<feature type="transmembrane region" description="Helical" evidence="1">
    <location>
        <begin position="16"/>
        <end position="35"/>
    </location>
</feature>
<feature type="transmembrane region" description="Helical" evidence="1">
    <location>
        <begin position="255"/>
        <end position="285"/>
    </location>
</feature>
<proteinExistence type="predicted"/>
<feature type="transmembrane region" description="Helical" evidence="1">
    <location>
        <begin position="318"/>
        <end position="337"/>
    </location>
</feature>
<dbReference type="Proteomes" id="UP001321861">
    <property type="component" value="Chromosome"/>
</dbReference>
<feature type="transmembrane region" description="Helical" evidence="1">
    <location>
        <begin position="172"/>
        <end position="202"/>
    </location>
</feature>